<dbReference type="OrthoDB" id="483354at2759"/>
<dbReference type="Proteomes" id="UP001152797">
    <property type="component" value="Unassembled WGS sequence"/>
</dbReference>
<feature type="compositionally biased region" description="Basic and acidic residues" evidence="1">
    <location>
        <begin position="48"/>
        <end position="63"/>
    </location>
</feature>
<accession>A0A9P1FIE9</accession>
<reference evidence="2" key="1">
    <citation type="submission" date="2022-10" db="EMBL/GenBank/DDBJ databases">
        <authorList>
            <person name="Chen Y."/>
            <person name="Dougan E. K."/>
            <person name="Chan C."/>
            <person name="Rhodes N."/>
            <person name="Thang M."/>
        </authorList>
    </citation>
    <scope>NUCLEOTIDE SEQUENCE</scope>
</reference>
<proteinExistence type="predicted"/>
<comment type="caution">
    <text evidence="2">The sequence shown here is derived from an EMBL/GenBank/DDBJ whole genome shotgun (WGS) entry which is preliminary data.</text>
</comment>
<name>A0A9P1FIE9_9DINO</name>
<dbReference type="AlphaFoldDB" id="A0A9P1FIE9"/>
<dbReference type="EMBL" id="CAMXCT010000324">
    <property type="protein sequence ID" value="CAI3977151.1"/>
    <property type="molecule type" value="Genomic_DNA"/>
</dbReference>
<reference evidence="3 4" key="2">
    <citation type="submission" date="2024-05" db="EMBL/GenBank/DDBJ databases">
        <authorList>
            <person name="Chen Y."/>
            <person name="Shah S."/>
            <person name="Dougan E. K."/>
            <person name="Thang M."/>
            <person name="Chan C."/>
        </authorList>
    </citation>
    <scope>NUCLEOTIDE SEQUENCE [LARGE SCALE GENOMIC DNA]</scope>
</reference>
<keyword evidence="4" id="KW-1185">Reference proteome</keyword>
<organism evidence="2">
    <name type="scientific">Cladocopium goreaui</name>
    <dbReference type="NCBI Taxonomy" id="2562237"/>
    <lineage>
        <taxon>Eukaryota</taxon>
        <taxon>Sar</taxon>
        <taxon>Alveolata</taxon>
        <taxon>Dinophyceae</taxon>
        <taxon>Suessiales</taxon>
        <taxon>Symbiodiniaceae</taxon>
        <taxon>Cladocopium</taxon>
    </lineage>
</organism>
<feature type="region of interest" description="Disordered" evidence="1">
    <location>
        <begin position="48"/>
        <end position="122"/>
    </location>
</feature>
<evidence type="ECO:0000313" key="2">
    <source>
        <dbReference type="EMBL" id="CAI3977151.1"/>
    </source>
</evidence>
<feature type="compositionally biased region" description="Acidic residues" evidence="1">
    <location>
        <begin position="70"/>
        <end position="81"/>
    </location>
</feature>
<evidence type="ECO:0000256" key="1">
    <source>
        <dbReference type="SAM" id="MobiDB-lite"/>
    </source>
</evidence>
<sequence length="122" mass="14406">MNIRERHIKRCKGTRKWLFAWEMDQRFGAQIGEQMRVRKEENAELSQREIRYHPELDKTEDSKQFLTLVDDAEDESHEEELERLFQCIDDSDDSSSSNSESKRKSKKKKSQKQSTPPKASAS</sequence>
<protein>
    <submittedName>
        <fullName evidence="2">Uncharacterized protein</fullName>
    </submittedName>
</protein>
<gene>
    <name evidence="2" type="ORF">C1SCF055_LOCUS5314</name>
</gene>
<evidence type="ECO:0000313" key="4">
    <source>
        <dbReference type="Proteomes" id="UP001152797"/>
    </source>
</evidence>
<dbReference type="EMBL" id="CAMXCT030000324">
    <property type="protein sequence ID" value="CAL4764463.1"/>
    <property type="molecule type" value="Genomic_DNA"/>
</dbReference>
<dbReference type="EMBL" id="CAMXCT020000324">
    <property type="protein sequence ID" value="CAL1130526.1"/>
    <property type="molecule type" value="Genomic_DNA"/>
</dbReference>
<evidence type="ECO:0000313" key="3">
    <source>
        <dbReference type="EMBL" id="CAL4764463.1"/>
    </source>
</evidence>